<evidence type="ECO:0000256" key="1">
    <source>
        <dbReference type="SAM" id="MobiDB-lite"/>
    </source>
</evidence>
<sequence>MLRDGKYAAWFRTPRGQGTGVVDLIEGRISGSDSFFTYGGSYRVNEKHFSAVLTVNRHTDGPPSVFGPDEVEVDLAGVCNGLVATCSGTAKEAPDVKFEATLIYSQEDAPAADARCAVVKLNADKLPKNLDSRSRPRHPFASPKDTAKDTAKDPAS</sequence>
<feature type="region of interest" description="Disordered" evidence="1">
    <location>
        <begin position="127"/>
        <end position="156"/>
    </location>
</feature>
<gene>
    <name evidence="2" type="ORF">NK6_6189</name>
</gene>
<dbReference type="AlphaFoldDB" id="A0A0E4BSU8"/>
<dbReference type="Proteomes" id="UP000063308">
    <property type="component" value="Chromosome"/>
</dbReference>
<name>A0A0E4BSU8_9BRAD</name>
<proteinExistence type="predicted"/>
<dbReference type="RefSeq" id="WP_028174299.1">
    <property type="nucleotide sequence ID" value="NZ_AXAX01000012.1"/>
</dbReference>
<evidence type="ECO:0000313" key="3">
    <source>
        <dbReference type="Proteomes" id="UP000063308"/>
    </source>
</evidence>
<dbReference type="EMBL" id="AP014685">
    <property type="protein sequence ID" value="BAR59342.1"/>
    <property type="molecule type" value="Genomic_DNA"/>
</dbReference>
<dbReference type="Gene3D" id="2.40.128.380">
    <property type="entry name" value="T3SS negative regulator GrlR"/>
    <property type="match status" value="1"/>
</dbReference>
<protein>
    <recommendedName>
        <fullName evidence="4">Type III secretion system (T3SS) negative regulator GrlR</fullName>
    </recommendedName>
</protein>
<reference evidence="2 3" key="1">
    <citation type="submission" date="2014-11" db="EMBL/GenBank/DDBJ databases">
        <title>Symbiosis island explosion on the genome of extra-slow-growing strains of soybean bradyrhizobia with massive insertion sequences.</title>
        <authorList>
            <person name="Iida T."/>
            <person name="Minamisawa K."/>
        </authorList>
    </citation>
    <scope>NUCLEOTIDE SEQUENCE [LARGE SCALE GENOMIC DNA]</scope>
    <source>
        <strain evidence="2 3">NK6</strain>
    </source>
</reference>
<evidence type="ECO:0000313" key="2">
    <source>
        <dbReference type="EMBL" id="BAR59342.1"/>
    </source>
</evidence>
<evidence type="ECO:0008006" key="4">
    <source>
        <dbReference type="Google" id="ProtNLM"/>
    </source>
</evidence>
<accession>A0A0E4BSU8</accession>
<dbReference type="InterPro" id="IPR043019">
    <property type="entry name" value="GrlR_sf"/>
</dbReference>
<feature type="compositionally biased region" description="Basic and acidic residues" evidence="1">
    <location>
        <begin position="145"/>
        <end position="156"/>
    </location>
</feature>
<organism evidence="2 3">
    <name type="scientific">Bradyrhizobium diazoefficiens</name>
    <dbReference type="NCBI Taxonomy" id="1355477"/>
    <lineage>
        <taxon>Bacteria</taxon>
        <taxon>Pseudomonadati</taxon>
        <taxon>Pseudomonadota</taxon>
        <taxon>Alphaproteobacteria</taxon>
        <taxon>Hyphomicrobiales</taxon>
        <taxon>Nitrobacteraceae</taxon>
        <taxon>Bradyrhizobium</taxon>
    </lineage>
</organism>